<evidence type="ECO:0000256" key="2">
    <source>
        <dbReference type="ARBA" id="ARBA00022729"/>
    </source>
</evidence>
<evidence type="ECO:0000259" key="3">
    <source>
        <dbReference type="Pfam" id="PF00085"/>
    </source>
</evidence>
<dbReference type="PANTHER" id="PTHR45672:SF3">
    <property type="entry name" value="THIOREDOXIN DOMAIN-CONTAINING PROTEIN 5"/>
    <property type="match status" value="1"/>
</dbReference>
<dbReference type="InterPro" id="IPR013766">
    <property type="entry name" value="Thioredoxin_domain"/>
</dbReference>
<dbReference type="PANTHER" id="PTHR45672">
    <property type="entry name" value="PROTEIN DISULFIDE-ISOMERASE C17H9.14C-RELATED"/>
    <property type="match status" value="1"/>
</dbReference>
<dbReference type="EMBL" id="HBER01005567">
    <property type="protein sequence ID" value="CAD8527556.1"/>
    <property type="molecule type" value="Transcribed_RNA"/>
</dbReference>
<evidence type="ECO:0000313" key="4">
    <source>
        <dbReference type="EMBL" id="CAD8527556.1"/>
    </source>
</evidence>
<feature type="domain" description="Thioredoxin" evidence="3">
    <location>
        <begin position="1"/>
        <end position="71"/>
    </location>
</feature>
<protein>
    <recommendedName>
        <fullName evidence="3">Thioredoxin domain-containing protein</fullName>
    </recommendedName>
</protein>
<accession>A0A7S0IPL8</accession>
<organism evidence="4">
    <name type="scientific">Calcidiscus leptoporus</name>
    <dbReference type="NCBI Taxonomy" id="127549"/>
    <lineage>
        <taxon>Eukaryota</taxon>
        <taxon>Haptista</taxon>
        <taxon>Haptophyta</taxon>
        <taxon>Prymnesiophyceae</taxon>
        <taxon>Coccolithales</taxon>
        <taxon>Calcidiscaceae</taxon>
        <taxon>Calcidiscus</taxon>
    </lineage>
</organism>
<reference evidence="4" key="1">
    <citation type="submission" date="2021-01" db="EMBL/GenBank/DDBJ databases">
        <authorList>
            <person name="Corre E."/>
            <person name="Pelletier E."/>
            <person name="Niang G."/>
            <person name="Scheremetjew M."/>
            <person name="Finn R."/>
            <person name="Kale V."/>
            <person name="Holt S."/>
            <person name="Cochrane G."/>
            <person name="Meng A."/>
            <person name="Brown T."/>
            <person name="Cohen L."/>
        </authorList>
    </citation>
    <scope>NUCLEOTIDE SEQUENCE</scope>
    <source>
        <strain evidence="4">RCC1130</strain>
    </source>
</reference>
<dbReference type="GO" id="GO:0003756">
    <property type="term" value="F:protein disulfide isomerase activity"/>
    <property type="evidence" value="ECO:0007669"/>
    <property type="project" value="TreeGrafter"/>
</dbReference>
<dbReference type="GO" id="GO:0005783">
    <property type="term" value="C:endoplasmic reticulum"/>
    <property type="evidence" value="ECO:0007669"/>
    <property type="project" value="TreeGrafter"/>
</dbReference>
<dbReference type="InterPro" id="IPR036249">
    <property type="entry name" value="Thioredoxin-like_sf"/>
</dbReference>
<dbReference type="AlphaFoldDB" id="A0A7S0IPL8"/>
<proteinExistence type="inferred from homology"/>
<dbReference type="Pfam" id="PF00085">
    <property type="entry name" value="Thioredoxin"/>
    <property type="match status" value="1"/>
</dbReference>
<gene>
    <name evidence="4" type="ORF">CLEP1334_LOCUS2777</name>
</gene>
<name>A0A7S0IPL8_9EUKA</name>
<comment type="similarity">
    <text evidence="1">Belongs to the protein disulfide isomerase family.</text>
</comment>
<sequence>MKPDWDTLAAEFSGSSTVIIADVDCTADGQPLCEKYGVKGYPTIKSFSPPDTAGEDYEGGRDLDSLRKFAESLGPSCSIDNKDLCSAEDLETIIKYAAMSEARRSAKIVKLQNAITKETARHEGVGKEMQARYEASETALKTLQDELKPKIKLLVAATPQAG</sequence>
<dbReference type="InterPro" id="IPR051063">
    <property type="entry name" value="PDI"/>
</dbReference>
<dbReference type="GO" id="GO:0006457">
    <property type="term" value="P:protein folding"/>
    <property type="evidence" value="ECO:0007669"/>
    <property type="project" value="TreeGrafter"/>
</dbReference>
<dbReference type="Gene3D" id="3.40.30.10">
    <property type="entry name" value="Glutaredoxin"/>
    <property type="match status" value="1"/>
</dbReference>
<dbReference type="SUPFAM" id="SSF52833">
    <property type="entry name" value="Thioredoxin-like"/>
    <property type="match status" value="1"/>
</dbReference>
<keyword evidence="2" id="KW-0732">Signal</keyword>
<evidence type="ECO:0000256" key="1">
    <source>
        <dbReference type="ARBA" id="ARBA00006347"/>
    </source>
</evidence>